<evidence type="ECO:0000256" key="2">
    <source>
        <dbReference type="ARBA" id="ARBA00022786"/>
    </source>
</evidence>
<name>A0AAQ3NCC3_VIGMU</name>
<organism evidence="3 4">
    <name type="scientific">Vigna mungo</name>
    <name type="common">Black gram</name>
    <name type="synonym">Phaseolus mungo</name>
    <dbReference type="NCBI Taxonomy" id="3915"/>
    <lineage>
        <taxon>Eukaryota</taxon>
        <taxon>Viridiplantae</taxon>
        <taxon>Streptophyta</taxon>
        <taxon>Embryophyta</taxon>
        <taxon>Tracheophyta</taxon>
        <taxon>Spermatophyta</taxon>
        <taxon>Magnoliopsida</taxon>
        <taxon>eudicotyledons</taxon>
        <taxon>Gunneridae</taxon>
        <taxon>Pentapetalae</taxon>
        <taxon>rosids</taxon>
        <taxon>fabids</taxon>
        <taxon>Fabales</taxon>
        <taxon>Fabaceae</taxon>
        <taxon>Papilionoideae</taxon>
        <taxon>50 kb inversion clade</taxon>
        <taxon>NPAAA clade</taxon>
        <taxon>indigoferoid/millettioid clade</taxon>
        <taxon>Phaseoleae</taxon>
        <taxon>Vigna</taxon>
    </lineage>
</organism>
<accession>A0AAQ3NCC3</accession>
<keyword evidence="4" id="KW-1185">Reference proteome</keyword>
<sequence length="144" mass="16226">MYEYFLDDDSQSGTKKNDGDVAGYTIGVGSRSCLETDPPESLHYNENTFILSLRTMRYIMRRPPKSWEDYVAGKFCNQTHDTRVTCTAYIDGAQVGCLTIGGVQDVDQRDKSYSNQGILIELQVKLKCLFFFPPSCLVDVIGKD</sequence>
<reference evidence="3 4" key="1">
    <citation type="journal article" date="2023" name="Life. Sci Alliance">
        <title>Evolutionary insights into 3D genome organization and epigenetic landscape of Vigna mungo.</title>
        <authorList>
            <person name="Junaid A."/>
            <person name="Singh B."/>
            <person name="Bhatia S."/>
        </authorList>
    </citation>
    <scope>NUCLEOTIDE SEQUENCE [LARGE SCALE GENOMIC DNA]</scope>
    <source>
        <strain evidence="3">Urdbean</strain>
    </source>
</reference>
<dbReference type="Proteomes" id="UP001374535">
    <property type="component" value="Chromosome 6"/>
</dbReference>
<keyword evidence="1" id="KW-0808">Transferase</keyword>
<evidence type="ECO:0000313" key="3">
    <source>
        <dbReference type="EMBL" id="WVZ06442.1"/>
    </source>
</evidence>
<evidence type="ECO:0000313" key="4">
    <source>
        <dbReference type="Proteomes" id="UP001374535"/>
    </source>
</evidence>
<dbReference type="EMBL" id="CP144695">
    <property type="protein sequence ID" value="WVZ06442.1"/>
    <property type="molecule type" value="Genomic_DNA"/>
</dbReference>
<protein>
    <submittedName>
        <fullName evidence="3">Uncharacterized protein</fullName>
    </submittedName>
</protein>
<dbReference type="InterPro" id="IPR016135">
    <property type="entry name" value="UBQ-conjugating_enzyme/RWD"/>
</dbReference>
<dbReference type="PANTHER" id="PTHR46116">
    <property type="entry name" value="(E3-INDEPENDENT) E2 UBIQUITIN-CONJUGATING ENZYME"/>
    <property type="match status" value="1"/>
</dbReference>
<gene>
    <name evidence="3" type="ORF">V8G54_019788</name>
</gene>
<keyword evidence="2" id="KW-0833">Ubl conjugation pathway</keyword>
<dbReference type="AlphaFoldDB" id="A0AAQ3NCC3"/>
<proteinExistence type="predicted"/>
<dbReference type="GO" id="GO:0061631">
    <property type="term" value="F:ubiquitin conjugating enzyme activity"/>
    <property type="evidence" value="ECO:0007669"/>
    <property type="project" value="TreeGrafter"/>
</dbReference>
<evidence type="ECO:0000256" key="1">
    <source>
        <dbReference type="ARBA" id="ARBA00022679"/>
    </source>
</evidence>
<dbReference type="PANTHER" id="PTHR46116:SF41">
    <property type="entry name" value="UBIQUITIN-CONJUGATING ENZYME E2 25-RELATED"/>
    <property type="match status" value="1"/>
</dbReference>
<dbReference type="Gene3D" id="3.10.110.10">
    <property type="entry name" value="Ubiquitin Conjugating Enzyme"/>
    <property type="match status" value="1"/>
</dbReference>